<dbReference type="InterPro" id="IPR029030">
    <property type="entry name" value="Caspase-like_dom_sf"/>
</dbReference>
<evidence type="ECO:0000256" key="1">
    <source>
        <dbReference type="SAM" id="MobiDB-lite"/>
    </source>
</evidence>
<dbReference type="EMBL" id="QGTX01000001">
    <property type="protein sequence ID" value="PWW25197.1"/>
    <property type="molecule type" value="Genomic_DNA"/>
</dbReference>
<gene>
    <name evidence="2" type="ORF">JD79_04395</name>
</gene>
<reference evidence="3" key="1">
    <citation type="submission" date="2018-05" db="EMBL/GenBank/DDBJ databases">
        <authorList>
            <person name="Klenk H.-P."/>
            <person name="Huntemann M."/>
            <person name="Clum A."/>
            <person name="Pillay M."/>
            <person name="Palaniappan K."/>
            <person name="Varghese N."/>
            <person name="Mikhailova N."/>
            <person name="Stamatis D."/>
            <person name="Reddy T."/>
            <person name="Daum C."/>
            <person name="Shapiro N."/>
            <person name="Ivanova N."/>
            <person name="Kyrpides N."/>
            <person name="Woyke T."/>
        </authorList>
    </citation>
    <scope>NUCLEOTIDE SEQUENCE [LARGE SCALE GENOMIC DNA]</scope>
    <source>
        <strain evidence="3">DSM 45417</strain>
    </source>
</reference>
<comment type="caution">
    <text evidence="2">The sequence shown here is derived from an EMBL/GenBank/DDBJ whole genome shotgun (WGS) entry which is preliminary data.</text>
</comment>
<dbReference type="OrthoDB" id="9150676at2"/>
<evidence type="ECO:0000313" key="2">
    <source>
        <dbReference type="EMBL" id="PWW25197.1"/>
    </source>
</evidence>
<evidence type="ECO:0008006" key="4">
    <source>
        <dbReference type="Google" id="ProtNLM"/>
    </source>
</evidence>
<dbReference type="Gene3D" id="3.40.50.1460">
    <property type="match status" value="1"/>
</dbReference>
<protein>
    <recommendedName>
        <fullName evidence="4">Caspase domain-containing protein</fullName>
    </recommendedName>
</protein>
<sequence>MNEAAETWALLIGIDAYLHVRKLTGAVRDTVQAVGWLRRLGVPDAQILLHAAPTAESKAELIALGLPVLGCTEPEIWPSFETLGHNQGKRLFVFFCGHGLYEPVRGRVFLTQEARKGLRKNLGIDWYARYLRGLPYRRQFLVMDGCLNYPYSQAERTRFVPGQPSSVEPDPPRADVLQVFCYAAAMSQRAVEKDGHGLFLHTLLKTLDLDDPDRLCLDIDETSGVYRLNLDQAVTKVVAPTVTQIAKQQRRDQSPGYQMLSEGATPPALPVVEIVPTRRARVRVTVDPADAAADVKQLMLWSDDTAWRRELPIPPSKSVQVPYESVIPAGLPVAVRCRVPAGGRWAQPAQEEFVADRDFEVLFQLEPPAPPPAGPDTVVSVQTVGSGGDVIGGMSAAAYKAVEQLLTGNQANVSLVRHESGPVLHSHPGFLASLAPLAYRMADAINRTTSRDVGVVVRHPATTPLSTAVALPLTEAASKRLAGLLVHEDVVSMCDQHLSLDRLVWSPFVAVDPGPVTVQLSLPWGSWVHRVVVRPGSTETVVLPESIGTEPLRVRLLAPDAGAGSEDPPRSLVSARRSPVTGRMRSGTDVVGDIRPTEPLGASWRGRWSQGSSGGVRWATYCTVSASRGQFSFPINEHGALAVHLGRSPRVEPLSRTPSAHWDRLISAGRLEELGEEEATRLTDDKWSAPLLGLAGAYACYAQRRDDYLRTVLGNLGGLDGGLPDLPLLEAAVDQRQGRVRAEVRGELERLARARAVPVFRWGVAIGVTAAQHYHLPSLADWLARVDARLVPTSTWTLWRDG</sequence>
<feature type="region of interest" description="Disordered" evidence="1">
    <location>
        <begin position="560"/>
        <end position="596"/>
    </location>
</feature>
<organism evidence="2 3">
    <name type="scientific">Geodermatophilus normandii</name>
    <dbReference type="NCBI Taxonomy" id="1137989"/>
    <lineage>
        <taxon>Bacteria</taxon>
        <taxon>Bacillati</taxon>
        <taxon>Actinomycetota</taxon>
        <taxon>Actinomycetes</taxon>
        <taxon>Geodermatophilales</taxon>
        <taxon>Geodermatophilaceae</taxon>
        <taxon>Geodermatophilus</taxon>
    </lineage>
</organism>
<accession>A0A317QQN3</accession>
<dbReference type="AlphaFoldDB" id="A0A317QQN3"/>
<dbReference type="Proteomes" id="UP000246661">
    <property type="component" value="Unassembled WGS sequence"/>
</dbReference>
<dbReference type="SUPFAM" id="SSF52129">
    <property type="entry name" value="Caspase-like"/>
    <property type="match status" value="1"/>
</dbReference>
<dbReference type="RefSeq" id="WP_110007203.1">
    <property type="nucleotide sequence ID" value="NZ_QGTX01000001.1"/>
</dbReference>
<keyword evidence="3" id="KW-1185">Reference proteome</keyword>
<name>A0A317QQN3_9ACTN</name>
<evidence type="ECO:0000313" key="3">
    <source>
        <dbReference type="Proteomes" id="UP000246661"/>
    </source>
</evidence>
<proteinExistence type="predicted"/>